<dbReference type="GO" id="GO:0004177">
    <property type="term" value="F:aminopeptidase activity"/>
    <property type="evidence" value="ECO:0007669"/>
    <property type="project" value="UniProtKB-ARBA"/>
</dbReference>
<dbReference type="InterPro" id="IPR000994">
    <property type="entry name" value="Pept_M24"/>
</dbReference>
<evidence type="ECO:0000259" key="5">
    <source>
        <dbReference type="Pfam" id="PF00557"/>
    </source>
</evidence>
<keyword evidence="4" id="KW-0378">Hydrolase</keyword>
<comment type="similarity">
    <text evidence="2">Belongs to the peptidase M24B family.</text>
</comment>
<evidence type="ECO:0000313" key="7">
    <source>
        <dbReference type="EMBL" id="SDB83275.1"/>
    </source>
</evidence>
<dbReference type="GO" id="GO:0046872">
    <property type="term" value="F:metal ion binding"/>
    <property type="evidence" value="ECO:0007669"/>
    <property type="project" value="UniProtKB-KW"/>
</dbReference>
<dbReference type="PANTHER" id="PTHR46112">
    <property type="entry name" value="AMINOPEPTIDASE"/>
    <property type="match status" value="1"/>
</dbReference>
<dbReference type="EMBL" id="FMYM01000001">
    <property type="protein sequence ID" value="SDB83275.1"/>
    <property type="molecule type" value="Genomic_DNA"/>
</dbReference>
<dbReference type="Pfam" id="PF00557">
    <property type="entry name" value="Peptidase_M24"/>
    <property type="match status" value="1"/>
</dbReference>
<dbReference type="InterPro" id="IPR001714">
    <property type="entry name" value="Pept_M24_MAP"/>
</dbReference>
<dbReference type="InterPro" id="IPR000587">
    <property type="entry name" value="Creatinase_N"/>
</dbReference>
<keyword evidence="8" id="KW-1185">Reference proteome</keyword>
<dbReference type="InterPro" id="IPR001131">
    <property type="entry name" value="Peptidase_M24B_aminopep-P_CS"/>
</dbReference>
<dbReference type="PRINTS" id="PR00599">
    <property type="entry name" value="MAPEPTIDASE"/>
</dbReference>
<dbReference type="Gene3D" id="3.40.350.10">
    <property type="entry name" value="Creatinase/prolidase N-terminal domain"/>
    <property type="match status" value="1"/>
</dbReference>
<protein>
    <submittedName>
        <fullName evidence="7">Xaa-Pro dipeptidase</fullName>
    </submittedName>
</protein>
<evidence type="ECO:0000313" key="8">
    <source>
        <dbReference type="Proteomes" id="UP000242662"/>
    </source>
</evidence>
<gene>
    <name evidence="7" type="ORF">SAMN05421737_101268</name>
</gene>
<dbReference type="SUPFAM" id="SSF55920">
    <property type="entry name" value="Creatinase/aminopeptidase"/>
    <property type="match status" value="1"/>
</dbReference>
<evidence type="ECO:0000256" key="3">
    <source>
        <dbReference type="ARBA" id="ARBA00022723"/>
    </source>
</evidence>
<feature type="domain" description="Creatinase N-terminal" evidence="6">
    <location>
        <begin position="7"/>
        <end position="128"/>
    </location>
</feature>
<dbReference type="FunFam" id="3.90.230.10:FF:000014">
    <property type="entry name" value="Aminopeptidase P family protein"/>
    <property type="match status" value="1"/>
</dbReference>
<dbReference type="GO" id="GO:0008235">
    <property type="term" value="F:metalloexopeptidase activity"/>
    <property type="evidence" value="ECO:0007669"/>
    <property type="project" value="UniProtKB-ARBA"/>
</dbReference>
<sequence length="357" mass="38720">MGAIVEIQRDLAAHNIDGLLIETGINLRYVSGFTGTSGALLLTKTAAFFVTDFRYTEQAKAEVSGCEFVWQKGALASEVANLVKKLAIKRLGFEKARLTYETYETYQQLLPEVTLVPVADVVETHRLVKTDAELVIMQKAADIADAAFAHIQGFIRPGVTELAVANELEFFMRKQGATSSSFDMIVASGVRGALPHGVASEKEIQAGELVTLDYGAYYQGYCSDMTRTLAVGPVSDQLRNIYETVRVAQQLGMDGTKAGITGQEADRLTRDYIEEKGYGAYFGHSTGHGLGMEVHEAPALSSKSTDVVLRPGMVVTIEPGIYVPNVGGVRIEDDIVITDEGNRSLTKSPKTLIELDV</sequence>
<reference evidence="8" key="1">
    <citation type="submission" date="2016-09" db="EMBL/GenBank/DDBJ databases">
        <authorList>
            <person name="Varghese N."/>
            <person name="Submissions S."/>
        </authorList>
    </citation>
    <scope>NUCLEOTIDE SEQUENCE [LARGE SCALE GENOMIC DNA]</scope>
    <source>
        <strain evidence="8">25nlg</strain>
    </source>
</reference>
<dbReference type="CDD" id="cd01092">
    <property type="entry name" value="APP-like"/>
    <property type="match status" value="1"/>
</dbReference>
<evidence type="ECO:0000259" key="6">
    <source>
        <dbReference type="Pfam" id="PF01321"/>
    </source>
</evidence>
<keyword evidence="3" id="KW-0479">Metal-binding</keyword>
<dbReference type="InterPro" id="IPR036005">
    <property type="entry name" value="Creatinase/aminopeptidase-like"/>
</dbReference>
<dbReference type="STRING" id="1464122.SAMN05421737_101268"/>
<dbReference type="PANTHER" id="PTHR46112:SF3">
    <property type="entry name" value="AMINOPEPTIDASE YPDF"/>
    <property type="match status" value="1"/>
</dbReference>
<dbReference type="InterPro" id="IPR050659">
    <property type="entry name" value="Peptidase_M24B"/>
</dbReference>
<dbReference type="OrthoDB" id="9806388at2"/>
<dbReference type="Pfam" id="PF01321">
    <property type="entry name" value="Creatinase_N"/>
    <property type="match status" value="1"/>
</dbReference>
<dbReference type="InterPro" id="IPR029149">
    <property type="entry name" value="Creatin/AminoP/Spt16_N"/>
</dbReference>
<dbReference type="Proteomes" id="UP000242662">
    <property type="component" value="Unassembled WGS sequence"/>
</dbReference>
<feature type="domain" description="Peptidase M24" evidence="5">
    <location>
        <begin position="137"/>
        <end position="339"/>
    </location>
</feature>
<evidence type="ECO:0000256" key="2">
    <source>
        <dbReference type="ARBA" id="ARBA00008766"/>
    </source>
</evidence>
<dbReference type="PROSITE" id="PS00491">
    <property type="entry name" value="PROLINE_PEPTIDASE"/>
    <property type="match status" value="1"/>
</dbReference>
<evidence type="ECO:0000256" key="1">
    <source>
        <dbReference type="ARBA" id="ARBA00001936"/>
    </source>
</evidence>
<comment type="cofactor">
    <cofactor evidence="1">
        <name>Mn(2+)</name>
        <dbReference type="ChEBI" id="CHEBI:29035"/>
    </cofactor>
</comment>
<evidence type="ECO:0000256" key="4">
    <source>
        <dbReference type="ARBA" id="ARBA00022801"/>
    </source>
</evidence>
<dbReference type="RefSeq" id="WP_090774485.1">
    <property type="nucleotide sequence ID" value="NZ_FMYM01000001.1"/>
</dbReference>
<dbReference type="Gene3D" id="3.90.230.10">
    <property type="entry name" value="Creatinase/methionine aminopeptidase superfamily"/>
    <property type="match status" value="1"/>
</dbReference>
<accession>A0A1G6GNF3</accession>
<proteinExistence type="inferred from homology"/>
<name>A0A1G6GNF3_9BACI</name>
<dbReference type="AlphaFoldDB" id="A0A1G6GNF3"/>
<organism evidence="7 8">
    <name type="scientific">Shouchella lonarensis</name>
    <dbReference type="NCBI Taxonomy" id="1464122"/>
    <lineage>
        <taxon>Bacteria</taxon>
        <taxon>Bacillati</taxon>
        <taxon>Bacillota</taxon>
        <taxon>Bacilli</taxon>
        <taxon>Bacillales</taxon>
        <taxon>Bacillaceae</taxon>
        <taxon>Shouchella</taxon>
    </lineage>
</organism>